<gene>
    <name evidence="1" type="ordered locus">Mrad2831_1170</name>
</gene>
<dbReference type="RefSeq" id="WP_012318167.1">
    <property type="nucleotide sequence ID" value="NC_010505.1"/>
</dbReference>
<accession>B1M1Z2</accession>
<dbReference type="GeneID" id="6137188"/>
<sequence>MPVSELREAAADTDQKIDAAVEAGLADLATEVYPLAKGWALNLVETLRANTRASEALTGDEAAWKRNMVRTEILLAHPVKG</sequence>
<dbReference type="KEGG" id="mrd:Mrad2831_1170"/>
<reference evidence="1 2" key="1">
    <citation type="submission" date="2008-03" db="EMBL/GenBank/DDBJ databases">
        <title>Complete sequence of chromosome of Methylobacterium radiotolerans JCM 2831.</title>
        <authorList>
            <consortium name="US DOE Joint Genome Institute"/>
            <person name="Copeland A."/>
            <person name="Lucas S."/>
            <person name="Lapidus A."/>
            <person name="Glavina del Rio T."/>
            <person name="Dalin E."/>
            <person name="Tice H."/>
            <person name="Bruce D."/>
            <person name="Goodwin L."/>
            <person name="Pitluck S."/>
            <person name="Kiss H."/>
            <person name="Brettin T."/>
            <person name="Detter J.C."/>
            <person name="Han C."/>
            <person name="Kuske C.R."/>
            <person name="Schmutz J."/>
            <person name="Larimer F."/>
            <person name="Land M."/>
            <person name="Hauser L."/>
            <person name="Kyrpides N."/>
            <person name="Mikhailova N."/>
            <person name="Marx C.J."/>
            <person name="Richardson P."/>
        </authorList>
    </citation>
    <scope>NUCLEOTIDE SEQUENCE [LARGE SCALE GENOMIC DNA]</scope>
    <source>
        <strain evidence="2">ATCC 27329 / DSM 1819 / JCM 2831 / NBRC 15690 / NCIMB 10815 / 0-1</strain>
    </source>
</reference>
<proteinExistence type="predicted"/>
<dbReference type="PATRIC" id="fig|426355.14.peg.1208"/>
<dbReference type="AlphaFoldDB" id="B1M1Z2"/>
<protein>
    <submittedName>
        <fullName evidence="1">Uncharacterized protein</fullName>
    </submittedName>
</protein>
<dbReference type="EMBL" id="CP001001">
    <property type="protein sequence ID" value="ACB23177.1"/>
    <property type="molecule type" value="Genomic_DNA"/>
</dbReference>
<organism evidence="1 2">
    <name type="scientific">Methylobacterium radiotolerans (strain ATCC 27329 / DSM 1819 / JCM 2831 / NBRC 15690 / NCIMB 10815 / 0-1)</name>
    <dbReference type="NCBI Taxonomy" id="426355"/>
    <lineage>
        <taxon>Bacteria</taxon>
        <taxon>Pseudomonadati</taxon>
        <taxon>Pseudomonadota</taxon>
        <taxon>Alphaproteobacteria</taxon>
        <taxon>Hyphomicrobiales</taxon>
        <taxon>Methylobacteriaceae</taxon>
        <taxon>Methylobacterium</taxon>
    </lineage>
</organism>
<name>B1M1Z2_METRJ</name>
<evidence type="ECO:0000313" key="2">
    <source>
        <dbReference type="Proteomes" id="UP000006589"/>
    </source>
</evidence>
<dbReference type="HOGENOM" id="CLU_143449_1_0_5"/>
<evidence type="ECO:0000313" key="1">
    <source>
        <dbReference type="EMBL" id="ACB23177.1"/>
    </source>
</evidence>
<dbReference type="OrthoDB" id="8003682at2"/>
<dbReference type="Proteomes" id="UP000006589">
    <property type="component" value="Chromosome"/>
</dbReference>